<protein>
    <submittedName>
        <fullName evidence="1">Major facilitator superfamily domain-containing protein 9</fullName>
    </submittedName>
</protein>
<dbReference type="EMBL" id="JAHWGI010000024">
    <property type="protein sequence ID" value="KAK3907817.1"/>
    <property type="molecule type" value="Genomic_DNA"/>
</dbReference>
<gene>
    <name evidence="1" type="ORF">KUF71_018453</name>
</gene>
<reference evidence="1" key="1">
    <citation type="submission" date="2021-07" db="EMBL/GenBank/DDBJ databases">
        <authorList>
            <person name="Catto M.A."/>
            <person name="Jacobson A."/>
            <person name="Kennedy G."/>
            <person name="Labadie P."/>
            <person name="Hunt B.G."/>
            <person name="Srinivasan R."/>
        </authorList>
    </citation>
    <scope>NUCLEOTIDE SEQUENCE</scope>
    <source>
        <strain evidence="1">PL_HMW_Pooled</strain>
        <tissue evidence="1">Head</tissue>
    </source>
</reference>
<dbReference type="AlphaFoldDB" id="A0AAE1GRU2"/>
<comment type="caution">
    <text evidence="1">The sequence shown here is derived from an EMBL/GenBank/DDBJ whole genome shotgun (WGS) entry which is preliminary data.</text>
</comment>
<organism evidence="1 2">
    <name type="scientific">Frankliniella fusca</name>
    <dbReference type="NCBI Taxonomy" id="407009"/>
    <lineage>
        <taxon>Eukaryota</taxon>
        <taxon>Metazoa</taxon>
        <taxon>Ecdysozoa</taxon>
        <taxon>Arthropoda</taxon>
        <taxon>Hexapoda</taxon>
        <taxon>Insecta</taxon>
        <taxon>Pterygota</taxon>
        <taxon>Neoptera</taxon>
        <taxon>Paraneoptera</taxon>
        <taxon>Thysanoptera</taxon>
        <taxon>Terebrantia</taxon>
        <taxon>Thripoidea</taxon>
        <taxon>Thripidae</taxon>
        <taxon>Frankliniella</taxon>
    </lineage>
</organism>
<accession>A0AAE1GRU2</accession>
<sequence>MTSQKFQSKYYFLWLYPLKLQRESDSLCLRARIWSVGLVFFFKCHDSEVGSTEKLGR</sequence>
<evidence type="ECO:0000313" key="2">
    <source>
        <dbReference type="Proteomes" id="UP001219518"/>
    </source>
</evidence>
<evidence type="ECO:0000313" key="1">
    <source>
        <dbReference type="EMBL" id="KAK3907817.1"/>
    </source>
</evidence>
<name>A0AAE1GRU2_9NEOP</name>
<reference evidence="1" key="2">
    <citation type="journal article" date="2023" name="BMC Genomics">
        <title>Pest status, molecular evolution, and epigenetic factors derived from the genome assembly of Frankliniella fusca, a thysanopteran phytovirus vector.</title>
        <authorList>
            <person name="Catto M.A."/>
            <person name="Labadie P.E."/>
            <person name="Jacobson A.L."/>
            <person name="Kennedy G.G."/>
            <person name="Srinivasan R."/>
            <person name="Hunt B.G."/>
        </authorList>
    </citation>
    <scope>NUCLEOTIDE SEQUENCE</scope>
    <source>
        <strain evidence="1">PL_HMW_Pooled</strain>
    </source>
</reference>
<keyword evidence="2" id="KW-1185">Reference proteome</keyword>
<proteinExistence type="predicted"/>
<dbReference type="Proteomes" id="UP001219518">
    <property type="component" value="Unassembled WGS sequence"/>
</dbReference>